<dbReference type="InterPro" id="IPR022389">
    <property type="entry name" value="PRTRC_protein-D"/>
</dbReference>
<sequence>MEPIVRAVDVGFGNTKFITGGSRPSDFRCQSFPSRAYPSPRDPAKALGSEGRKTYAIPIGGLFYEVGPDVMLAADAFRATEIHGDYIETPQYLALARGALRMMRLETIDLLVVGLPVAQFAARKTQLEKLMTGRHDLGGGKSVTVHKALAMAQPHGALIDYATQHERVEAMEQELSLVIDPGSRTFDWLVARGMKLAHKQSFSVDRGVSNILQLIADDISQEIGQPYTNFEAIDVALRSGKGMTVFQRSYNPARLKPMVDIIAKDAVAAMMRRIGGAYNIQHVILVGGGAFLFRKAVKQAFSSHQILEVKEPMFANVRGYQIAGQNYLASLPGGWTRPKTTGGEGA</sequence>
<dbReference type="NCBIfam" id="TIGR03739">
    <property type="entry name" value="PRTRC_D"/>
    <property type="match status" value="1"/>
</dbReference>
<dbReference type="RefSeq" id="WP_251969296.1">
    <property type="nucleotide sequence ID" value="NZ_AP025730.1"/>
</dbReference>
<dbReference type="Pfam" id="PF17989">
    <property type="entry name" value="ALP_N"/>
    <property type="match status" value="1"/>
</dbReference>
<gene>
    <name evidence="3" type="ORF">CATMQ487_29400</name>
</gene>
<evidence type="ECO:0000259" key="1">
    <source>
        <dbReference type="Pfam" id="PF17989"/>
    </source>
</evidence>
<evidence type="ECO:0000313" key="3">
    <source>
        <dbReference type="EMBL" id="BDI05970.1"/>
    </source>
</evidence>
<dbReference type="SUPFAM" id="SSF53067">
    <property type="entry name" value="Actin-like ATPase domain"/>
    <property type="match status" value="2"/>
</dbReference>
<protein>
    <recommendedName>
        <fullName evidence="5">PRTRC system protein D</fullName>
    </recommendedName>
</protein>
<reference evidence="3" key="1">
    <citation type="submission" date="2022-04" db="EMBL/GenBank/DDBJ databases">
        <title>Whole genome sequence of Sphaerotilus sp. FB-5.</title>
        <authorList>
            <person name="Takeda M."/>
            <person name="Narihara S."/>
            <person name="Akimoto M."/>
            <person name="Akimoto R."/>
            <person name="Nishiyashiki S."/>
            <person name="Murakami T."/>
        </authorList>
    </citation>
    <scope>NUCLEOTIDE SEQUENCE</scope>
    <source>
        <strain evidence="3">FB-5</strain>
    </source>
</reference>
<keyword evidence="4" id="KW-1185">Reference proteome</keyword>
<dbReference type="Proteomes" id="UP001057498">
    <property type="component" value="Chromosome"/>
</dbReference>
<accession>A0ABM7YNC0</accession>
<feature type="domain" description="Actin homologue MreB-like C-terminal" evidence="2">
    <location>
        <begin position="178"/>
        <end position="298"/>
    </location>
</feature>
<name>A0ABM7YNC0_9BURK</name>
<dbReference type="InterPro" id="IPR040607">
    <property type="entry name" value="ALP_N"/>
</dbReference>
<dbReference type="EMBL" id="AP025730">
    <property type="protein sequence ID" value="BDI05970.1"/>
    <property type="molecule type" value="Genomic_DNA"/>
</dbReference>
<evidence type="ECO:0008006" key="5">
    <source>
        <dbReference type="Google" id="ProtNLM"/>
    </source>
</evidence>
<dbReference type="Pfam" id="PF21522">
    <property type="entry name" value="MreB-like_C"/>
    <property type="match status" value="1"/>
</dbReference>
<evidence type="ECO:0000259" key="2">
    <source>
        <dbReference type="Pfam" id="PF21522"/>
    </source>
</evidence>
<dbReference type="Gene3D" id="3.30.420.40">
    <property type="match status" value="2"/>
</dbReference>
<proteinExistence type="predicted"/>
<feature type="domain" description="Actin-like protein N-terminal" evidence="1">
    <location>
        <begin position="7"/>
        <end position="156"/>
    </location>
</feature>
<organism evidence="3 4">
    <name type="scientific">Sphaerotilus microaerophilus</name>
    <dbReference type="NCBI Taxonomy" id="2914710"/>
    <lineage>
        <taxon>Bacteria</taxon>
        <taxon>Pseudomonadati</taxon>
        <taxon>Pseudomonadota</taxon>
        <taxon>Betaproteobacteria</taxon>
        <taxon>Burkholderiales</taxon>
        <taxon>Sphaerotilaceae</taxon>
        <taxon>Sphaerotilus</taxon>
    </lineage>
</organism>
<dbReference type="InterPro" id="IPR043129">
    <property type="entry name" value="ATPase_NBD"/>
</dbReference>
<evidence type="ECO:0000313" key="4">
    <source>
        <dbReference type="Proteomes" id="UP001057498"/>
    </source>
</evidence>
<dbReference type="InterPro" id="IPR049067">
    <property type="entry name" value="MreB-like_C"/>
</dbReference>